<dbReference type="KEGG" id="ssm:Spirs_3740"/>
<gene>
    <name evidence="6" type="ordered locus">Spirs_3740</name>
</gene>
<dbReference type="InterPro" id="IPR003439">
    <property type="entry name" value="ABC_transporter-like_ATP-bd"/>
</dbReference>
<dbReference type="GO" id="GO:0005524">
    <property type="term" value="F:ATP binding"/>
    <property type="evidence" value="ECO:0007669"/>
    <property type="project" value="UniProtKB-KW"/>
</dbReference>
<reference evidence="6 7" key="1">
    <citation type="journal article" date="2010" name="Stand. Genomic Sci.">
        <title>Complete genome sequence of Spirochaeta smaragdinae type strain (SEBR 4228).</title>
        <authorList>
            <person name="Mavromatis K."/>
            <person name="Yasawong M."/>
            <person name="Chertkov O."/>
            <person name="Lapidus A."/>
            <person name="Lucas S."/>
            <person name="Nolan M."/>
            <person name="Del Rio T.G."/>
            <person name="Tice H."/>
            <person name="Cheng J.F."/>
            <person name="Pitluck S."/>
            <person name="Liolios K."/>
            <person name="Ivanova N."/>
            <person name="Tapia R."/>
            <person name="Han C."/>
            <person name="Bruce D."/>
            <person name="Goodwin L."/>
            <person name="Pati A."/>
            <person name="Chen A."/>
            <person name="Palaniappan K."/>
            <person name="Land M."/>
            <person name="Hauser L."/>
            <person name="Chang Y.J."/>
            <person name="Jeffries C.D."/>
            <person name="Detter J.C."/>
            <person name="Rohde M."/>
            <person name="Brambilla E."/>
            <person name="Spring S."/>
            <person name="Goker M."/>
            <person name="Sikorski J."/>
            <person name="Woyke T."/>
            <person name="Bristow J."/>
            <person name="Eisen J.A."/>
            <person name="Markowitz V."/>
            <person name="Hugenholtz P."/>
            <person name="Klenk H.P."/>
            <person name="Kyrpides N.C."/>
        </authorList>
    </citation>
    <scope>NUCLEOTIDE SEQUENCE [LARGE SCALE GENOMIC DNA]</scope>
    <source>
        <strain evidence="7">DSM 11293 / JCM 15392 / SEBR 4228</strain>
    </source>
</reference>
<organism evidence="6 7">
    <name type="scientific">Sediminispirochaeta smaragdinae (strain DSM 11293 / JCM 15392 / SEBR 4228)</name>
    <name type="common">Spirochaeta smaragdinae</name>
    <dbReference type="NCBI Taxonomy" id="573413"/>
    <lineage>
        <taxon>Bacteria</taxon>
        <taxon>Pseudomonadati</taxon>
        <taxon>Spirochaetota</taxon>
        <taxon>Spirochaetia</taxon>
        <taxon>Spirochaetales</taxon>
        <taxon>Spirochaetaceae</taxon>
        <taxon>Sediminispirochaeta</taxon>
    </lineage>
</organism>
<dbReference type="HOGENOM" id="CLU_000604_1_23_12"/>
<dbReference type="PANTHER" id="PTHR43776">
    <property type="entry name" value="TRANSPORT ATP-BINDING PROTEIN"/>
    <property type="match status" value="1"/>
</dbReference>
<dbReference type="InterPro" id="IPR003593">
    <property type="entry name" value="AAA+_ATPase"/>
</dbReference>
<keyword evidence="4" id="KW-0067">ATP-binding</keyword>
<accession>E1R7X1</accession>
<evidence type="ECO:0000313" key="7">
    <source>
        <dbReference type="Proteomes" id="UP000002318"/>
    </source>
</evidence>
<comment type="similarity">
    <text evidence="1">Belongs to the ABC transporter superfamily.</text>
</comment>
<dbReference type="InterPro" id="IPR027417">
    <property type="entry name" value="P-loop_NTPase"/>
</dbReference>
<evidence type="ECO:0000313" key="6">
    <source>
        <dbReference type="EMBL" id="ADK82826.1"/>
    </source>
</evidence>
<dbReference type="PANTHER" id="PTHR43776:SF7">
    <property type="entry name" value="D,D-DIPEPTIDE TRANSPORT ATP-BINDING PROTEIN DDPF-RELATED"/>
    <property type="match status" value="1"/>
</dbReference>
<dbReference type="Gene3D" id="3.40.50.300">
    <property type="entry name" value="P-loop containing nucleotide triphosphate hydrolases"/>
    <property type="match status" value="1"/>
</dbReference>
<proteinExistence type="inferred from homology"/>
<dbReference type="GO" id="GO:0016887">
    <property type="term" value="F:ATP hydrolysis activity"/>
    <property type="evidence" value="ECO:0007669"/>
    <property type="project" value="InterPro"/>
</dbReference>
<dbReference type="Pfam" id="PF00005">
    <property type="entry name" value="ABC_tran"/>
    <property type="match status" value="1"/>
</dbReference>
<evidence type="ECO:0000256" key="1">
    <source>
        <dbReference type="ARBA" id="ARBA00005417"/>
    </source>
</evidence>
<evidence type="ECO:0000256" key="2">
    <source>
        <dbReference type="ARBA" id="ARBA00022448"/>
    </source>
</evidence>
<dbReference type="Pfam" id="PF08352">
    <property type="entry name" value="oligo_HPY"/>
    <property type="match status" value="1"/>
</dbReference>
<dbReference type="PROSITE" id="PS00211">
    <property type="entry name" value="ABC_TRANSPORTER_1"/>
    <property type="match status" value="1"/>
</dbReference>
<dbReference type="Proteomes" id="UP000002318">
    <property type="component" value="Chromosome"/>
</dbReference>
<dbReference type="eggNOG" id="COG4608">
    <property type="taxonomic scope" value="Bacteria"/>
</dbReference>
<sequence>MNDNILDIRNLKKYYPVKGGVMRRHIADVKAVDDVSFQIKRGECLGMVGESGCGKTTLGKAILRLHDATAGRVYLDQDAEKIEELEALFASDKPEAVAQAEAMRKMMDLTRLKGRAMKEARRKINIVFQDPSNSLNPRLLIKDIVGEPMIIQHVYSSAAEVEERVVELLGTVGLSREHMRRYPHEFSGGQRQRIAVARALATNPKFILMDEPTSALDVSVQAQILNLLKRLQDEFQLTYLFVTHHLLVVKYITQRIAVMYLGKMMELSQTPELFKTPLHPYTKALLSAIPIPDPETKIEKIILSGDVPNPLNPPSGCRFHPRCPYAKEICKERIPELEDAGGGHLVACHRWRELN</sequence>
<dbReference type="InterPro" id="IPR013563">
    <property type="entry name" value="Oligopep_ABC_C"/>
</dbReference>
<dbReference type="SMART" id="SM00382">
    <property type="entry name" value="AAA"/>
    <property type="match status" value="1"/>
</dbReference>
<dbReference type="STRING" id="573413.Spirs_3740"/>
<dbReference type="InterPro" id="IPR050319">
    <property type="entry name" value="ABC_transp_ATP-bind"/>
</dbReference>
<keyword evidence="3" id="KW-0547">Nucleotide-binding</keyword>
<dbReference type="RefSeq" id="WP_013256285.1">
    <property type="nucleotide sequence ID" value="NC_014364.1"/>
</dbReference>
<dbReference type="InterPro" id="IPR017871">
    <property type="entry name" value="ABC_transporter-like_CS"/>
</dbReference>
<dbReference type="CDD" id="cd03257">
    <property type="entry name" value="ABC_NikE_OppD_transporters"/>
    <property type="match status" value="1"/>
</dbReference>
<evidence type="ECO:0000256" key="3">
    <source>
        <dbReference type="ARBA" id="ARBA00022741"/>
    </source>
</evidence>
<protein>
    <submittedName>
        <fullName evidence="6">Oligopeptide/dipeptide ABC transporter, ATPase subunit</fullName>
    </submittedName>
</protein>
<dbReference type="EMBL" id="CP002116">
    <property type="protein sequence ID" value="ADK82826.1"/>
    <property type="molecule type" value="Genomic_DNA"/>
</dbReference>
<keyword evidence="2" id="KW-0813">Transport</keyword>
<dbReference type="PROSITE" id="PS50893">
    <property type="entry name" value="ABC_TRANSPORTER_2"/>
    <property type="match status" value="1"/>
</dbReference>
<name>E1R7X1_SEDSS</name>
<dbReference type="OrthoDB" id="337094at2"/>
<dbReference type="GO" id="GO:0055085">
    <property type="term" value="P:transmembrane transport"/>
    <property type="evidence" value="ECO:0007669"/>
    <property type="project" value="UniProtKB-ARBA"/>
</dbReference>
<keyword evidence="7" id="KW-1185">Reference proteome</keyword>
<feature type="domain" description="ABC transporter" evidence="5">
    <location>
        <begin position="6"/>
        <end position="286"/>
    </location>
</feature>
<dbReference type="GO" id="GO:0015833">
    <property type="term" value="P:peptide transport"/>
    <property type="evidence" value="ECO:0007669"/>
    <property type="project" value="InterPro"/>
</dbReference>
<evidence type="ECO:0000256" key="4">
    <source>
        <dbReference type="ARBA" id="ARBA00022840"/>
    </source>
</evidence>
<dbReference type="AlphaFoldDB" id="E1R7X1"/>
<dbReference type="SUPFAM" id="SSF52540">
    <property type="entry name" value="P-loop containing nucleoside triphosphate hydrolases"/>
    <property type="match status" value="1"/>
</dbReference>
<dbReference type="NCBIfam" id="TIGR01727">
    <property type="entry name" value="oligo_HPY"/>
    <property type="match status" value="1"/>
</dbReference>
<evidence type="ECO:0000259" key="5">
    <source>
        <dbReference type="PROSITE" id="PS50893"/>
    </source>
</evidence>